<dbReference type="InterPro" id="IPR036388">
    <property type="entry name" value="WH-like_DNA-bd_sf"/>
</dbReference>
<dbReference type="Proteomes" id="UP001296706">
    <property type="component" value="Unassembled WGS sequence"/>
</dbReference>
<keyword evidence="2" id="KW-0805">Transcription regulation</keyword>
<organism evidence="6 7">
    <name type="scientific">Pseudonocardia xinjiangensis</name>
    <dbReference type="NCBI Taxonomy" id="75289"/>
    <lineage>
        <taxon>Bacteria</taxon>
        <taxon>Bacillati</taxon>
        <taxon>Actinomycetota</taxon>
        <taxon>Actinomycetes</taxon>
        <taxon>Pseudonocardiales</taxon>
        <taxon>Pseudonocardiaceae</taxon>
        <taxon>Pseudonocardia</taxon>
    </lineage>
</organism>
<evidence type="ECO:0000256" key="4">
    <source>
        <dbReference type="ARBA" id="ARBA00023163"/>
    </source>
</evidence>
<dbReference type="InterPro" id="IPR005119">
    <property type="entry name" value="LysR_subst-bd"/>
</dbReference>
<dbReference type="Pfam" id="PF00126">
    <property type="entry name" value="HTH_1"/>
    <property type="match status" value="1"/>
</dbReference>
<keyword evidence="4" id="KW-0804">Transcription</keyword>
<dbReference type="InterPro" id="IPR036390">
    <property type="entry name" value="WH_DNA-bd_sf"/>
</dbReference>
<sequence>MELRHLQYFVTVAEERNFTRAAARLHVVQSGVSAAIKALERELGAELLHRTSKRVALTDAGAALLPGARATLDAARDARDALDQVRGGLRGTLRVGTMSSLGTLDLPGLLGRYHRRHPEVVLQISVAPSGSQGLVEALADGRLDLAFVSMSGRAPGGVDWCELASTPLDLVVPAGHRLAEEDEVRIEMFADEPFVDFPIGYGNRSVTDRAFAAAGLHRHVAIEITDIVAAADFVRECIGVALLPGVAVRPGDDLRQVRIVGADLDWPLSVAAPTARATGAAARALLSLLSEQFSGRIPVGWPHVPPSSGGRRTSGP</sequence>
<dbReference type="SUPFAM" id="SSF46785">
    <property type="entry name" value="Winged helix' DNA-binding domain"/>
    <property type="match status" value="1"/>
</dbReference>
<dbReference type="Pfam" id="PF03466">
    <property type="entry name" value="LysR_substrate"/>
    <property type="match status" value="1"/>
</dbReference>
<keyword evidence="3" id="KW-0238">DNA-binding</keyword>
<protein>
    <submittedName>
        <fullName evidence="6">LysR family transcriptional regulator</fullName>
    </submittedName>
</protein>
<dbReference type="EMBL" id="JAAXKY010000026">
    <property type="protein sequence ID" value="NMH77575.1"/>
    <property type="molecule type" value="Genomic_DNA"/>
</dbReference>
<evidence type="ECO:0000313" key="6">
    <source>
        <dbReference type="EMBL" id="NMH77575.1"/>
    </source>
</evidence>
<proteinExistence type="inferred from homology"/>
<name>A0ABX1RDT5_9PSEU</name>
<dbReference type="SUPFAM" id="SSF53850">
    <property type="entry name" value="Periplasmic binding protein-like II"/>
    <property type="match status" value="1"/>
</dbReference>
<evidence type="ECO:0000256" key="1">
    <source>
        <dbReference type="ARBA" id="ARBA00009437"/>
    </source>
</evidence>
<keyword evidence="7" id="KW-1185">Reference proteome</keyword>
<comment type="caution">
    <text evidence="6">The sequence shown here is derived from an EMBL/GenBank/DDBJ whole genome shotgun (WGS) entry which is preliminary data.</text>
</comment>
<reference evidence="6 7" key="1">
    <citation type="submission" date="2020-04" db="EMBL/GenBank/DDBJ databases">
        <authorList>
            <person name="Klaysubun C."/>
            <person name="Duangmal K."/>
            <person name="Lipun K."/>
        </authorList>
    </citation>
    <scope>NUCLEOTIDE SEQUENCE [LARGE SCALE GENOMIC DNA]</scope>
    <source>
        <strain evidence="6 7">JCM 11839</strain>
    </source>
</reference>
<evidence type="ECO:0000256" key="3">
    <source>
        <dbReference type="ARBA" id="ARBA00023125"/>
    </source>
</evidence>
<dbReference type="PRINTS" id="PR00039">
    <property type="entry name" value="HTHLYSR"/>
</dbReference>
<dbReference type="Gene3D" id="1.10.10.10">
    <property type="entry name" value="Winged helix-like DNA-binding domain superfamily/Winged helix DNA-binding domain"/>
    <property type="match status" value="1"/>
</dbReference>
<dbReference type="PANTHER" id="PTHR30419">
    <property type="entry name" value="HTH-TYPE TRANSCRIPTIONAL REGULATOR YBHD"/>
    <property type="match status" value="1"/>
</dbReference>
<dbReference type="PANTHER" id="PTHR30419:SF31">
    <property type="entry name" value="BLR3139 PROTEIN"/>
    <property type="match status" value="1"/>
</dbReference>
<dbReference type="InterPro" id="IPR000847">
    <property type="entry name" value="LysR_HTH_N"/>
</dbReference>
<evidence type="ECO:0000256" key="2">
    <source>
        <dbReference type="ARBA" id="ARBA00023015"/>
    </source>
</evidence>
<dbReference type="RefSeq" id="WP_169395651.1">
    <property type="nucleotide sequence ID" value="NZ_BAAAJH010000016.1"/>
</dbReference>
<comment type="similarity">
    <text evidence="1">Belongs to the LysR transcriptional regulatory family.</text>
</comment>
<evidence type="ECO:0000313" key="7">
    <source>
        <dbReference type="Proteomes" id="UP001296706"/>
    </source>
</evidence>
<gene>
    <name evidence="6" type="ORF">HF577_10825</name>
</gene>
<accession>A0ABX1RDT5</accession>
<evidence type="ECO:0000259" key="5">
    <source>
        <dbReference type="PROSITE" id="PS50931"/>
    </source>
</evidence>
<dbReference type="InterPro" id="IPR050950">
    <property type="entry name" value="HTH-type_LysR_regulators"/>
</dbReference>
<dbReference type="Gene3D" id="3.40.190.290">
    <property type="match status" value="1"/>
</dbReference>
<dbReference type="PROSITE" id="PS50931">
    <property type="entry name" value="HTH_LYSR"/>
    <property type="match status" value="1"/>
</dbReference>
<feature type="domain" description="HTH lysR-type" evidence="5">
    <location>
        <begin position="1"/>
        <end position="58"/>
    </location>
</feature>